<dbReference type="EMBL" id="CAJVPW010004361">
    <property type="protein sequence ID" value="CAG8539359.1"/>
    <property type="molecule type" value="Genomic_DNA"/>
</dbReference>
<organism evidence="1 2">
    <name type="scientific">Cetraspora pellucida</name>
    <dbReference type="NCBI Taxonomy" id="1433469"/>
    <lineage>
        <taxon>Eukaryota</taxon>
        <taxon>Fungi</taxon>
        <taxon>Fungi incertae sedis</taxon>
        <taxon>Mucoromycota</taxon>
        <taxon>Glomeromycotina</taxon>
        <taxon>Glomeromycetes</taxon>
        <taxon>Diversisporales</taxon>
        <taxon>Gigasporaceae</taxon>
        <taxon>Cetraspora</taxon>
    </lineage>
</organism>
<evidence type="ECO:0000313" key="2">
    <source>
        <dbReference type="Proteomes" id="UP000789366"/>
    </source>
</evidence>
<keyword evidence="2" id="KW-1185">Reference proteome</keyword>
<name>A0ACA9LT65_9GLOM</name>
<sequence length="116" mass="13585">MQIMVQKIYKSSETNKSPDHINPELKTTRGLNYHELIIMSSKISTKRKGFVTIYHACWFDRINSAWEYGALKVIRDSNKNEQEFIQTLSATRLVVIALADQIREPDIQYLKHLFLN</sequence>
<dbReference type="Proteomes" id="UP000789366">
    <property type="component" value="Unassembled WGS sequence"/>
</dbReference>
<accession>A0ACA9LT65</accession>
<comment type="caution">
    <text evidence="1">The sequence shown here is derived from an EMBL/GenBank/DDBJ whole genome shotgun (WGS) entry which is preliminary data.</text>
</comment>
<reference evidence="1" key="1">
    <citation type="submission" date="2021-06" db="EMBL/GenBank/DDBJ databases">
        <authorList>
            <person name="Kallberg Y."/>
            <person name="Tangrot J."/>
            <person name="Rosling A."/>
        </authorList>
    </citation>
    <scope>NUCLEOTIDE SEQUENCE</scope>
    <source>
        <strain evidence="1">28 12/20/2015</strain>
    </source>
</reference>
<gene>
    <name evidence="1" type="ORF">SPELUC_LOCUS4733</name>
</gene>
<protein>
    <submittedName>
        <fullName evidence="1">7928_t:CDS:1</fullName>
    </submittedName>
</protein>
<evidence type="ECO:0000313" key="1">
    <source>
        <dbReference type="EMBL" id="CAG8539359.1"/>
    </source>
</evidence>
<proteinExistence type="predicted"/>